<dbReference type="InterPro" id="IPR008145">
    <property type="entry name" value="GK/Ca_channel_bsu"/>
</dbReference>
<keyword evidence="3 6" id="KW-0808">Transferase</keyword>
<dbReference type="EC" id="2.7.4.23" evidence="6"/>
<organism evidence="8 9">
    <name type="scientific">Pseudomonas laurylsulfativorans</name>
    <dbReference type="NCBI Taxonomy" id="1943631"/>
    <lineage>
        <taxon>Bacteria</taxon>
        <taxon>Pseudomonadati</taxon>
        <taxon>Pseudomonadota</taxon>
        <taxon>Gammaproteobacteria</taxon>
        <taxon>Pseudomonadales</taxon>
        <taxon>Pseudomonadaceae</taxon>
        <taxon>Pseudomonas</taxon>
    </lineage>
</organism>
<keyword evidence="4 6" id="KW-0547">Nucleotide-binding</keyword>
<dbReference type="SMART" id="SM00072">
    <property type="entry name" value="GuKc"/>
    <property type="match status" value="1"/>
</dbReference>
<dbReference type="InterPro" id="IPR012699">
    <property type="entry name" value="PhnN"/>
</dbReference>
<evidence type="ECO:0000313" key="8">
    <source>
        <dbReference type="EMBL" id="POF42467.1"/>
    </source>
</evidence>
<reference evidence="9" key="1">
    <citation type="submission" date="2017-02" db="EMBL/GenBank/DDBJ databases">
        <authorList>
            <person name="Furmanczyk E.M."/>
        </authorList>
    </citation>
    <scope>NUCLEOTIDE SEQUENCE [LARGE SCALE GENOMIC DNA]</scope>
    <source>
        <strain evidence="9">AP3_22</strain>
    </source>
</reference>
<dbReference type="HAMAP" id="MF_00836">
    <property type="entry name" value="PhnN"/>
    <property type="match status" value="1"/>
</dbReference>
<comment type="catalytic activity">
    <reaction evidence="1 6">
        <text>alpha-D-ribose 1,5-bisphosphate + ATP = 5-phospho-alpha-D-ribose 1-diphosphate + ADP</text>
        <dbReference type="Rhea" id="RHEA:20109"/>
        <dbReference type="ChEBI" id="CHEBI:30616"/>
        <dbReference type="ChEBI" id="CHEBI:58017"/>
        <dbReference type="ChEBI" id="CHEBI:68688"/>
        <dbReference type="ChEBI" id="CHEBI:456216"/>
        <dbReference type="EC" id="2.7.4.23"/>
    </reaction>
</comment>
<evidence type="ECO:0000256" key="4">
    <source>
        <dbReference type="ARBA" id="ARBA00022741"/>
    </source>
</evidence>
<name>A0A2S3VRB5_9PSED</name>
<accession>A0A2S3VRB5</accession>
<dbReference type="GO" id="GO:0006015">
    <property type="term" value="P:5-phosphoribose 1-diphosphate biosynthetic process"/>
    <property type="evidence" value="ECO:0007669"/>
    <property type="project" value="UniProtKB-UniRule"/>
</dbReference>
<comment type="caution">
    <text evidence="8">The sequence shown here is derived from an EMBL/GenBank/DDBJ whole genome shotgun (WGS) entry which is preliminary data.</text>
</comment>
<dbReference type="AlphaFoldDB" id="A0A2S3VRB5"/>
<dbReference type="Gene3D" id="3.40.50.300">
    <property type="entry name" value="P-loop containing nucleotide triphosphate hydrolases"/>
    <property type="match status" value="1"/>
</dbReference>
<dbReference type="Proteomes" id="UP000237440">
    <property type="component" value="Unassembled WGS sequence"/>
</dbReference>
<dbReference type="OrthoDB" id="341217at2"/>
<dbReference type="GO" id="GO:0005524">
    <property type="term" value="F:ATP binding"/>
    <property type="evidence" value="ECO:0007669"/>
    <property type="project" value="UniProtKB-KW"/>
</dbReference>
<dbReference type="SUPFAM" id="SSF52540">
    <property type="entry name" value="P-loop containing nucleoside triphosphate hydrolases"/>
    <property type="match status" value="1"/>
</dbReference>
<comment type="similarity">
    <text evidence="6">Belongs to the ribose 1,5-bisphosphokinase family.</text>
</comment>
<evidence type="ECO:0000256" key="1">
    <source>
        <dbReference type="ARBA" id="ARBA00000373"/>
    </source>
</evidence>
<evidence type="ECO:0000259" key="7">
    <source>
        <dbReference type="SMART" id="SM00072"/>
    </source>
</evidence>
<evidence type="ECO:0000313" key="9">
    <source>
        <dbReference type="Proteomes" id="UP000237440"/>
    </source>
</evidence>
<dbReference type="NCBIfam" id="TIGR02322">
    <property type="entry name" value="phosphon_PhnN"/>
    <property type="match status" value="1"/>
</dbReference>
<keyword evidence="9" id="KW-1185">Reference proteome</keyword>
<comment type="function">
    <text evidence="6">Catalyzes the phosphorylation of ribose 1,5-bisphosphate to 5-phospho-D-ribosyl alpha-1-diphosphate (PRPP).</text>
</comment>
<protein>
    <recommendedName>
        <fullName evidence="6">Ribose 1,5-bisphosphate phosphokinase PhnN</fullName>
        <ecNumber evidence="6">2.7.4.23</ecNumber>
    </recommendedName>
    <alternativeName>
        <fullName evidence="6">Ribose 1,5-bisphosphokinase</fullName>
    </alternativeName>
</protein>
<dbReference type="GO" id="GO:0033863">
    <property type="term" value="F:ribose 1,5-bisphosphate phosphokinase activity"/>
    <property type="evidence" value="ECO:0007669"/>
    <property type="project" value="UniProtKB-UniRule"/>
</dbReference>
<dbReference type="GO" id="GO:0019634">
    <property type="term" value="P:organic phosphonate metabolic process"/>
    <property type="evidence" value="ECO:0007669"/>
    <property type="project" value="UniProtKB-UniRule"/>
</dbReference>
<keyword evidence="8" id="KW-0418">Kinase</keyword>
<evidence type="ECO:0000256" key="2">
    <source>
        <dbReference type="ARBA" id="ARBA00005069"/>
    </source>
</evidence>
<gene>
    <name evidence="6" type="primary">phnN</name>
    <name evidence="8" type="ORF">B0D71_10595</name>
</gene>
<evidence type="ECO:0000256" key="3">
    <source>
        <dbReference type="ARBA" id="ARBA00022679"/>
    </source>
</evidence>
<evidence type="ECO:0000256" key="5">
    <source>
        <dbReference type="ARBA" id="ARBA00022840"/>
    </source>
</evidence>
<dbReference type="NCBIfam" id="NF007485">
    <property type="entry name" value="PRK10078.1"/>
    <property type="match status" value="1"/>
</dbReference>
<dbReference type="UniPathway" id="UPA00087">
    <property type="reaction ID" value="UER00175"/>
</dbReference>
<dbReference type="RefSeq" id="WP_103395256.1">
    <property type="nucleotide sequence ID" value="NZ_MUJK01000003.1"/>
</dbReference>
<proteinExistence type="inferred from homology"/>
<dbReference type="EMBL" id="MUJK01000003">
    <property type="protein sequence ID" value="POF42467.1"/>
    <property type="molecule type" value="Genomic_DNA"/>
</dbReference>
<evidence type="ECO:0000256" key="6">
    <source>
        <dbReference type="HAMAP-Rule" id="MF_00836"/>
    </source>
</evidence>
<feature type="domain" description="Guanylate kinase/L-type calcium channel beta subunit" evidence="7">
    <location>
        <begin position="2"/>
        <end position="185"/>
    </location>
</feature>
<comment type="pathway">
    <text evidence="2 6">Metabolic intermediate biosynthesis; 5-phospho-alpha-D-ribose 1-diphosphate biosynthesis; 5-phospho-alpha-D-ribose 1-diphosphate from D-ribose 5-phosphate (route II): step 3/3.</text>
</comment>
<feature type="binding site" evidence="6">
    <location>
        <begin position="10"/>
        <end position="17"/>
    </location>
    <ligand>
        <name>ATP</name>
        <dbReference type="ChEBI" id="CHEBI:30616"/>
    </ligand>
</feature>
<dbReference type="InterPro" id="IPR027417">
    <property type="entry name" value="P-loop_NTPase"/>
</dbReference>
<keyword evidence="5 6" id="KW-0067">ATP-binding</keyword>
<sequence length="197" mass="21519">MAGRLIYLIGPSGSGKDSLLDAARTRLAERGCRIVRRVITRSAEAVGEAALGVSAQQFADMQALGAFALSWHANGLSYGIPREIDDWLAAGHDVLINGSRGHLQNTRLRYPNVLVLLLTVDQAVLRQRLLARGRESLIEIDQRLARNARFNEQLLAQDPAVLLLDNSGALEHTVQRLLACIDVQVPAFDAGGNEYEQ</sequence>